<dbReference type="EMBL" id="LLXZ01000113">
    <property type="protein sequence ID" value="KRR06447.1"/>
    <property type="molecule type" value="Genomic_DNA"/>
</dbReference>
<reference evidence="2 3" key="1">
    <citation type="submission" date="2014-03" db="EMBL/GenBank/DDBJ databases">
        <title>Bradyrhizobium valentinum sp. nov., isolated from effective nodules of Lupinus mariae-josephae, a lupine endemic of basic-lime soils in Eastern Spain.</title>
        <authorList>
            <person name="Duran D."/>
            <person name="Rey L."/>
            <person name="Navarro A."/>
            <person name="Busquets A."/>
            <person name="Imperial J."/>
            <person name="Ruiz-Argueso T."/>
        </authorList>
    </citation>
    <scope>NUCLEOTIDE SEQUENCE [LARGE SCALE GENOMIC DNA]</scope>
    <source>
        <strain evidence="2 3">PAC68</strain>
    </source>
</reference>
<evidence type="ECO:0000256" key="1">
    <source>
        <dbReference type="SAM" id="MobiDB-lite"/>
    </source>
</evidence>
<organism evidence="2 3">
    <name type="scientific">Bradyrhizobium jicamae</name>
    <dbReference type="NCBI Taxonomy" id="280332"/>
    <lineage>
        <taxon>Bacteria</taxon>
        <taxon>Pseudomonadati</taxon>
        <taxon>Pseudomonadota</taxon>
        <taxon>Alphaproteobacteria</taxon>
        <taxon>Hyphomicrobiales</taxon>
        <taxon>Nitrobacteraceae</taxon>
        <taxon>Bradyrhizobium</taxon>
    </lineage>
</organism>
<evidence type="ECO:0000313" key="2">
    <source>
        <dbReference type="EMBL" id="KRR06447.1"/>
    </source>
</evidence>
<protein>
    <recommendedName>
        <fullName evidence="4">T3SS negative regulator,GrlR</fullName>
    </recommendedName>
</protein>
<evidence type="ECO:0000313" key="3">
    <source>
        <dbReference type="Proteomes" id="UP000050863"/>
    </source>
</evidence>
<accession>A0A0R3LKH4</accession>
<feature type="region of interest" description="Disordered" evidence="1">
    <location>
        <begin position="108"/>
        <end position="135"/>
    </location>
</feature>
<sequence>MLKDGTYAAWFRTPLGQDTGIAHVADGKIWGRDSVMAYSGHCEIDGDRFTATVTTRRHTDGQPTVFGNDQELELNLVGKCAGRIATCVGTAKQFPGVLFEGTLIFSEQHPPAAEPSGPMSKFDPKKLSKLPKRSR</sequence>
<dbReference type="RefSeq" id="WP_057836691.1">
    <property type="nucleotide sequence ID" value="NZ_LLXZ01000113.1"/>
</dbReference>
<evidence type="ECO:0008006" key="4">
    <source>
        <dbReference type="Google" id="ProtNLM"/>
    </source>
</evidence>
<name>A0A0R3LKH4_9BRAD</name>
<gene>
    <name evidence="2" type="ORF">CQ12_16590</name>
</gene>
<comment type="caution">
    <text evidence="2">The sequence shown here is derived from an EMBL/GenBank/DDBJ whole genome shotgun (WGS) entry which is preliminary data.</text>
</comment>
<proteinExistence type="predicted"/>
<dbReference type="Gene3D" id="2.40.128.380">
    <property type="entry name" value="T3SS negative regulator GrlR"/>
    <property type="match status" value="1"/>
</dbReference>
<dbReference type="InterPro" id="IPR043019">
    <property type="entry name" value="GrlR_sf"/>
</dbReference>
<dbReference type="Proteomes" id="UP000050863">
    <property type="component" value="Unassembled WGS sequence"/>
</dbReference>
<dbReference type="AlphaFoldDB" id="A0A0R3LKH4"/>
<dbReference type="OrthoDB" id="8456446at2"/>
<keyword evidence="3" id="KW-1185">Reference proteome</keyword>